<dbReference type="InterPro" id="IPR050665">
    <property type="entry name" value="Cytochrome_P450_Monooxygen"/>
</dbReference>
<evidence type="ECO:0000256" key="7">
    <source>
        <dbReference type="ARBA" id="ARBA00023002"/>
    </source>
</evidence>
<feature type="binding site" description="axial binding residue" evidence="11">
    <location>
        <position position="449"/>
    </location>
    <ligand>
        <name>heme</name>
        <dbReference type="ChEBI" id="CHEBI:30413"/>
    </ligand>
    <ligandPart>
        <name>Fe</name>
        <dbReference type="ChEBI" id="CHEBI:18248"/>
    </ligandPart>
</feature>
<keyword evidence="5 11" id="KW-0479">Metal-binding</keyword>
<keyword evidence="8 11" id="KW-0408">Iron</keyword>
<comment type="subcellular location">
    <subcellularLocation>
        <location evidence="1">Membrane</location>
    </subcellularLocation>
</comment>
<keyword evidence="9 12" id="KW-0503">Monooxygenase</keyword>
<dbReference type="AlphaFoldDB" id="A0A1S4CBR6"/>
<dbReference type="KEGG" id="nta:107817273"/>
<keyword evidence="7 12" id="KW-0560">Oxidoreductase</keyword>
<comment type="similarity">
    <text evidence="2 12">Belongs to the cytochrome P450 family.</text>
</comment>
<dbReference type="InterPro" id="IPR002401">
    <property type="entry name" value="Cyt_P450_E_grp-I"/>
</dbReference>
<dbReference type="PROSITE" id="PS00086">
    <property type="entry name" value="CYTOCHROME_P450"/>
    <property type="match status" value="1"/>
</dbReference>
<evidence type="ECO:0000256" key="3">
    <source>
        <dbReference type="ARBA" id="ARBA00022617"/>
    </source>
</evidence>
<dbReference type="InterPro" id="IPR036396">
    <property type="entry name" value="Cyt_P450_sf"/>
</dbReference>
<evidence type="ECO:0000256" key="12">
    <source>
        <dbReference type="RuleBase" id="RU000461"/>
    </source>
</evidence>
<dbReference type="Gene3D" id="1.10.630.10">
    <property type="entry name" value="Cytochrome P450"/>
    <property type="match status" value="2"/>
</dbReference>
<accession>A0A1S4CBR6</accession>
<dbReference type="InterPro" id="IPR017972">
    <property type="entry name" value="Cyt_P450_CS"/>
</dbReference>
<dbReference type="RefSeq" id="XP_016498561.1">
    <property type="nucleotide sequence ID" value="XM_016643075.1"/>
</dbReference>
<keyword evidence="6 14" id="KW-1133">Transmembrane helix</keyword>
<comment type="cofactor">
    <cofactor evidence="11">
        <name>heme</name>
        <dbReference type="ChEBI" id="CHEBI:30413"/>
    </cofactor>
</comment>
<dbReference type="PaxDb" id="4097-A0A1S4CBR6"/>
<evidence type="ECO:0000256" key="14">
    <source>
        <dbReference type="SAM" id="Phobius"/>
    </source>
</evidence>
<dbReference type="GO" id="GO:0004497">
    <property type="term" value="F:monooxygenase activity"/>
    <property type="evidence" value="ECO:0000318"/>
    <property type="project" value="GO_Central"/>
</dbReference>
<dbReference type="OrthoDB" id="1470350at2759"/>
<keyword evidence="10 14" id="KW-0472">Membrane</keyword>
<dbReference type="STRING" id="4097.A0A1S4CBR6"/>
<keyword evidence="3 11" id="KW-0349">Heme</keyword>
<dbReference type="Pfam" id="PF00067">
    <property type="entry name" value="p450"/>
    <property type="match status" value="2"/>
</dbReference>
<feature type="compositionally biased region" description="Basic and acidic residues" evidence="13">
    <location>
        <begin position="271"/>
        <end position="283"/>
    </location>
</feature>
<evidence type="ECO:0000313" key="15">
    <source>
        <dbReference type="RefSeq" id="XP_016498561.1"/>
    </source>
</evidence>
<evidence type="ECO:0000256" key="4">
    <source>
        <dbReference type="ARBA" id="ARBA00022692"/>
    </source>
</evidence>
<evidence type="ECO:0000256" key="6">
    <source>
        <dbReference type="ARBA" id="ARBA00022989"/>
    </source>
</evidence>
<gene>
    <name evidence="15" type="primary">LOC107817273</name>
</gene>
<evidence type="ECO:0000256" key="10">
    <source>
        <dbReference type="ARBA" id="ARBA00023136"/>
    </source>
</evidence>
<protein>
    <submittedName>
        <fullName evidence="15">Cytochrome P450 CYP72A219-like</fullName>
    </submittedName>
</protein>
<sequence length="501" mass="56010">METITSTIAVFSAAFLGIWVWKFLNWVWFNPRKVEKYLRQQGLSGNSYRLFFGDLKEGKIAFTWVGPRSAVFINDAEIVKEIFSKPYNFLKQENYHIVKLLIKGLAAANKDKWSRHRKIINPAFHLEKLKIQVPIFYSSCCDMVSKWEKIVLEKGSYELDLWPNLETLTSDALTRAAFGSNYEEGKKEQGLGKDAVLRPLSNEEDVSSSIPKPVKENKRKRVSVPEYPKSKKRTAQKEEEENNESALAVQTKRAIDASSPAGSMMLYEAPPRTEDIPEKDSGRVPELSDVEDASRRSQPAGDTIEDPLEPLRAKGNAPSESFGAAAIEDSPTFPAFSAGDVAGAGDESVLFHGMRQALNQVNMVLLETLRLYRPGVMFSRVLDETTKLGNITLPTGVQICIPTLFMHRDKEIWGNDANEFNPERVSEGVASATNGKFGYFPFGYGPRVCIGQNFAMLEAKVALATFLQNFAFELSPSYAHAPFLVVTLQAQYGAQVILRNL</sequence>
<feature type="transmembrane region" description="Helical" evidence="14">
    <location>
        <begin position="6"/>
        <end position="29"/>
    </location>
</feature>
<dbReference type="PRINTS" id="PR00463">
    <property type="entry name" value="EP450I"/>
</dbReference>
<dbReference type="SUPFAM" id="SSF48264">
    <property type="entry name" value="Cytochrome P450"/>
    <property type="match status" value="1"/>
</dbReference>
<dbReference type="GO" id="GO:0020037">
    <property type="term" value="F:heme binding"/>
    <property type="evidence" value="ECO:0007669"/>
    <property type="project" value="InterPro"/>
</dbReference>
<feature type="region of interest" description="Disordered" evidence="13">
    <location>
        <begin position="189"/>
        <end position="319"/>
    </location>
</feature>
<dbReference type="GO" id="GO:0016020">
    <property type="term" value="C:membrane"/>
    <property type="evidence" value="ECO:0007669"/>
    <property type="project" value="UniProtKB-SubCell"/>
</dbReference>
<dbReference type="GO" id="GO:0005506">
    <property type="term" value="F:iron ion binding"/>
    <property type="evidence" value="ECO:0007669"/>
    <property type="project" value="InterPro"/>
</dbReference>
<evidence type="ECO:0000256" key="8">
    <source>
        <dbReference type="ARBA" id="ARBA00023004"/>
    </source>
</evidence>
<name>A0A1S4CBR6_TOBAC</name>
<keyword evidence="4 14" id="KW-0812">Transmembrane</keyword>
<dbReference type="PANTHER" id="PTHR24282:SF207">
    <property type="entry name" value="CYTOCHROME P450 CYP72A219-LIKE"/>
    <property type="match status" value="1"/>
</dbReference>
<evidence type="ECO:0000256" key="2">
    <source>
        <dbReference type="ARBA" id="ARBA00010617"/>
    </source>
</evidence>
<proteinExistence type="inferred from homology"/>
<dbReference type="InterPro" id="IPR001128">
    <property type="entry name" value="Cyt_P450"/>
</dbReference>
<evidence type="ECO:0000256" key="11">
    <source>
        <dbReference type="PIRSR" id="PIRSR602401-1"/>
    </source>
</evidence>
<organism evidence="15">
    <name type="scientific">Nicotiana tabacum</name>
    <name type="common">Common tobacco</name>
    <dbReference type="NCBI Taxonomy" id="4097"/>
    <lineage>
        <taxon>Eukaryota</taxon>
        <taxon>Viridiplantae</taxon>
        <taxon>Streptophyta</taxon>
        <taxon>Embryophyta</taxon>
        <taxon>Tracheophyta</taxon>
        <taxon>Spermatophyta</taxon>
        <taxon>Magnoliopsida</taxon>
        <taxon>eudicotyledons</taxon>
        <taxon>Gunneridae</taxon>
        <taxon>Pentapetalae</taxon>
        <taxon>asterids</taxon>
        <taxon>lamiids</taxon>
        <taxon>Solanales</taxon>
        <taxon>Solanaceae</taxon>
        <taxon>Nicotianoideae</taxon>
        <taxon>Nicotianeae</taxon>
        <taxon>Nicotiana</taxon>
    </lineage>
</organism>
<dbReference type="SMR" id="A0A1S4CBR6"/>
<evidence type="ECO:0000256" key="5">
    <source>
        <dbReference type="ARBA" id="ARBA00022723"/>
    </source>
</evidence>
<dbReference type="PANTHER" id="PTHR24282">
    <property type="entry name" value="CYTOCHROME P450 FAMILY MEMBER"/>
    <property type="match status" value="1"/>
</dbReference>
<reference evidence="15" key="1">
    <citation type="submission" date="2025-08" db="UniProtKB">
        <authorList>
            <consortium name="RefSeq"/>
        </authorList>
    </citation>
    <scope>IDENTIFICATION</scope>
</reference>
<evidence type="ECO:0000256" key="1">
    <source>
        <dbReference type="ARBA" id="ARBA00004370"/>
    </source>
</evidence>
<evidence type="ECO:0000256" key="9">
    <source>
        <dbReference type="ARBA" id="ARBA00023033"/>
    </source>
</evidence>
<dbReference type="GO" id="GO:0016705">
    <property type="term" value="F:oxidoreductase activity, acting on paired donors, with incorporation or reduction of molecular oxygen"/>
    <property type="evidence" value="ECO:0007669"/>
    <property type="project" value="InterPro"/>
</dbReference>
<evidence type="ECO:0000256" key="13">
    <source>
        <dbReference type="SAM" id="MobiDB-lite"/>
    </source>
</evidence>